<organism evidence="1 2">
    <name type="scientific">Dreissena polymorpha</name>
    <name type="common">Zebra mussel</name>
    <name type="synonym">Mytilus polymorpha</name>
    <dbReference type="NCBI Taxonomy" id="45954"/>
    <lineage>
        <taxon>Eukaryota</taxon>
        <taxon>Metazoa</taxon>
        <taxon>Spiralia</taxon>
        <taxon>Lophotrochozoa</taxon>
        <taxon>Mollusca</taxon>
        <taxon>Bivalvia</taxon>
        <taxon>Autobranchia</taxon>
        <taxon>Heteroconchia</taxon>
        <taxon>Euheterodonta</taxon>
        <taxon>Imparidentia</taxon>
        <taxon>Neoheterodontei</taxon>
        <taxon>Myida</taxon>
        <taxon>Dreissenoidea</taxon>
        <taxon>Dreissenidae</taxon>
        <taxon>Dreissena</taxon>
    </lineage>
</organism>
<protein>
    <submittedName>
        <fullName evidence="1">Uncharacterized protein</fullName>
    </submittedName>
</protein>
<evidence type="ECO:0000313" key="1">
    <source>
        <dbReference type="EMBL" id="KAH3815318.1"/>
    </source>
</evidence>
<dbReference type="AlphaFoldDB" id="A0A9D4GEH2"/>
<reference evidence="1" key="2">
    <citation type="submission" date="2020-11" db="EMBL/GenBank/DDBJ databases">
        <authorList>
            <person name="McCartney M.A."/>
            <person name="Auch B."/>
            <person name="Kono T."/>
            <person name="Mallez S."/>
            <person name="Becker A."/>
            <person name="Gohl D.M."/>
            <person name="Silverstein K.A.T."/>
            <person name="Koren S."/>
            <person name="Bechman K.B."/>
            <person name="Herman A."/>
            <person name="Abrahante J.E."/>
            <person name="Garbe J."/>
        </authorList>
    </citation>
    <scope>NUCLEOTIDE SEQUENCE</scope>
    <source>
        <strain evidence="1">Duluth1</strain>
        <tissue evidence="1">Whole animal</tissue>
    </source>
</reference>
<gene>
    <name evidence="1" type="ORF">DPMN_143840</name>
</gene>
<evidence type="ECO:0000313" key="2">
    <source>
        <dbReference type="Proteomes" id="UP000828390"/>
    </source>
</evidence>
<dbReference type="Proteomes" id="UP000828390">
    <property type="component" value="Unassembled WGS sequence"/>
</dbReference>
<accession>A0A9D4GEH2</accession>
<comment type="caution">
    <text evidence="1">The sequence shown here is derived from an EMBL/GenBank/DDBJ whole genome shotgun (WGS) entry which is preliminary data.</text>
</comment>
<sequence>MVIYVSFQCGFYWFSIKDKDQKPQMPRSTTASTTANRCSILNRHRQWVRCTLKLLENVNALGCAVSLQERRYFISLMRPFSPWEKGPIV</sequence>
<keyword evidence="2" id="KW-1185">Reference proteome</keyword>
<proteinExistence type="predicted"/>
<reference evidence="1" key="1">
    <citation type="journal article" date="2019" name="bioRxiv">
        <title>The Genome of the Zebra Mussel, Dreissena polymorpha: A Resource for Invasive Species Research.</title>
        <authorList>
            <person name="McCartney M.A."/>
            <person name="Auch B."/>
            <person name="Kono T."/>
            <person name="Mallez S."/>
            <person name="Zhang Y."/>
            <person name="Obille A."/>
            <person name="Becker A."/>
            <person name="Abrahante J.E."/>
            <person name="Garbe J."/>
            <person name="Badalamenti J.P."/>
            <person name="Herman A."/>
            <person name="Mangelson H."/>
            <person name="Liachko I."/>
            <person name="Sullivan S."/>
            <person name="Sone E.D."/>
            <person name="Koren S."/>
            <person name="Silverstein K.A.T."/>
            <person name="Beckman K.B."/>
            <person name="Gohl D.M."/>
        </authorList>
    </citation>
    <scope>NUCLEOTIDE SEQUENCE</scope>
    <source>
        <strain evidence="1">Duluth1</strain>
        <tissue evidence="1">Whole animal</tissue>
    </source>
</reference>
<dbReference type="EMBL" id="JAIWYP010000006">
    <property type="protein sequence ID" value="KAH3815318.1"/>
    <property type="molecule type" value="Genomic_DNA"/>
</dbReference>
<name>A0A9D4GEH2_DREPO</name>